<dbReference type="GeneID" id="66860610"/>
<accession>A0A8F7PYH3</accession>
<geneLocation type="plasmid" evidence="1">
    <name>unnamed</name>
</geneLocation>
<dbReference type="EMBL" id="MZ502218">
    <property type="protein sequence ID" value="QXV92064.1"/>
    <property type="molecule type" value="Genomic_DNA"/>
</dbReference>
<evidence type="ECO:0000313" key="2">
    <source>
        <dbReference type="EMBL" id="QXV92333.1"/>
    </source>
</evidence>
<dbReference type="RefSeq" id="WP_003979087.1">
    <property type="nucleotide sequence ID" value="NZ_CP025552.1"/>
</dbReference>
<protein>
    <submittedName>
        <fullName evidence="1">Uncharacterized protein</fullName>
    </submittedName>
</protein>
<evidence type="ECO:0000313" key="1">
    <source>
        <dbReference type="EMBL" id="QXV92064.1"/>
    </source>
</evidence>
<sequence>MRISTDDGRFGLILTPAGDPWDARFFRFQLIVDSIIMGDSEPCILGSMMLTLQNIARLEDSRLAQPDADPAATLSVLRSDAALNDPSLLGAAESLDHCLVRGYVHGANAIVIGEPAEPPVGTPTPHVAVMPLHDFQAIVTAATHYWEEVQRDARLNTPNR</sequence>
<geneLocation type="plasmid" evidence="2">
    <name>pPZG101</name>
</geneLocation>
<proteinExistence type="predicted"/>
<organism evidence="1">
    <name type="scientific">Streptomyces rimosus</name>
    <dbReference type="NCBI Taxonomy" id="1927"/>
    <lineage>
        <taxon>Bacteria</taxon>
        <taxon>Bacillati</taxon>
        <taxon>Actinomycetota</taxon>
        <taxon>Actinomycetes</taxon>
        <taxon>Kitasatosporales</taxon>
        <taxon>Streptomycetaceae</taxon>
        <taxon>Streptomyces</taxon>
    </lineage>
</organism>
<keyword evidence="1" id="KW-0614">Plasmid</keyword>
<dbReference type="EMBL" id="MZ502219">
    <property type="protein sequence ID" value="QXV92333.1"/>
    <property type="molecule type" value="Genomic_DNA"/>
</dbReference>
<gene>
    <name evidence="1" type="ORF">M4018_082620</name>
    <name evidence="2" type="ORF">R6500_082620</name>
</gene>
<reference evidence="1" key="1">
    <citation type="submission" date="2021-06" db="EMBL/GenBank/DDBJ databases">
        <authorList>
            <person name="Tome M."/>
            <person name="Jakse J."/>
            <person name="Slemc L."/>
            <person name="Garcia A.R."/>
            <person name="Petkovic H."/>
        </authorList>
    </citation>
    <scope>NUCLEOTIDE SEQUENCE</scope>
    <source>
        <plasmid evidence="2">pPZG101</plasmid>
        <plasmid evidence="1">unnamed</plasmid>
    </source>
</reference>
<dbReference type="AlphaFoldDB" id="A0A8F7PYH3"/>
<name>A0A8F7PYH3_STRRM</name>